<comment type="function">
    <text evidence="7">Catalyzes the synthesis of GMP from XMP.</text>
</comment>
<dbReference type="EC" id="6.3.5.2" evidence="7"/>
<dbReference type="Pfam" id="PF00117">
    <property type="entry name" value="GATase"/>
    <property type="match status" value="1"/>
</dbReference>
<sequence length="521" mass="58006">MTNVSAEMTDVEKIIVLDYGSQYNQLITRRIREFGVFSELLSHRITATEVKAMNPKGIILSGGPNSVYDEGAFSIDPEIFELGIPVLGICYGMQLITYQLGGKVEPAKNREYGKATLEVLDQEAVLFAGTPKEQTVWMSHGDLVTEVPTGFETVATSIDCPIASIQDTKRNFYGIQYHAEVRHSEYGNELLRHFAFDVCHCKGDWSMDNFIDMQIAKIREQVGDKKVLLGLSGGVDSSVVGVLLQKAIGDQLTSIFVDHGLLRKNEGDQVMESLGGKFGLNIIKVDAKKRFMDKLAGVSDPETKRKIIGNEFVYVFDDEATKLAKDGVGFLAQGTLYTDVIESGTETAQTIKSHHNVGGLPEDMQFELIEPLNTLFKDEVRELGTQLGMPDEIVWRQPFPGPGLGIRVIGDLTEEKLEIVRESDWILREEIAKAGLDRDIWQYFTVLPGIRSVGVMGDGRTYDYTIGIRAVTSIDGMTADFARIPWDVLQKISVRIVNEVDHVNRIVYDITSKPPATVEWE</sequence>
<dbReference type="HAMAP" id="MF_00344">
    <property type="entry name" value="GMP_synthase"/>
    <property type="match status" value="1"/>
</dbReference>
<name>A0ABS6TFX5_9ENTE</name>
<feature type="domain" description="GMPS ATP-PPase" evidence="9">
    <location>
        <begin position="205"/>
        <end position="396"/>
    </location>
</feature>
<dbReference type="EMBL" id="JAHUZB010000006">
    <property type="protein sequence ID" value="MBV7391835.1"/>
    <property type="molecule type" value="Genomic_DNA"/>
</dbReference>
<keyword evidence="5 7" id="KW-0067">ATP-binding</keyword>
<keyword evidence="6 7" id="KW-0315">Glutamine amidotransferase</keyword>
<evidence type="ECO:0000256" key="7">
    <source>
        <dbReference type="HAMAP-Rule" id="MF_00344"/>
    </source>
</evidence>
<feature type="active site" description="Nucleophile" evidence="7">
    <location>
        <position position="90"/>
    </location>
</feature>
<feature type="active site" evidence="7">
    <location>
        <position position="180"/>
    </location>
</feature>
<dbReference type="NCBIfam" id="TIGR00888">
    <property type="entry name" value="guaA_Nterm"/>
    <property type="match status" value="1"/>
</dbReference>
<evidence type="ECO:0000256" key="2">
    <source>
        <dbReference type="ARBA" id="ARBA00022741"/>
    </source>
</evidence>
<reference evidence="10 11" key="1">
    <citation type="submission" date="2021-06" db="EMBL/GenBank/DDBJ databases">
        <title>Enterococcus alishanensis sp. nov., a novel lactic acid bacterium isolated from fresh coffee beans.</title>
        <authorList>
            <person name="Chen Y.-S."/>
        </authorList>
    </citation>
    <scope>NUCLEOTIDE SEQUENCE [LARGE SCALE GENOMIC DNA]</scope>
    <source>
        <strain evidence="10 11">ALS3</strain>
    </source>
</reference>
<dbReference type="NCBIfam" id="NF000848">
    <property type="entry name" value="PRK00074.1"/>
    <property type="match status" value="1"/>
</dbReference>
<evidence type="ECO:0000256" key="3">
    <source>
        <dbReference type="ARBA" id="ARBA00022749"/>
    </source>
</evidence>
<comment type="subunit">
    <text evidence="7">Homodimer.</text>
</comment>
<dbReference type="PANTHER" id="PTHR11922:SF2">
    <property type="entry name" value="GMP SYNTHASE [GLUTAMINE-HYDROLYZING]"/>
    <property type="match status" value="1"/>
</dbReference>
<organism evidence="10 11">
    <name type="scientific">Enterococcus alishanensis</name>
    <dbReference type="NCBI Taxonomy" id="1303817"/>
    <lineage>
        <taxon>Bacteria</taxon>
        <taxon>Bacillati</taxon>
        <taxon>Bacillota</taxon>
        <taxon>Bacilli</taxon>
        <taxon>Lactobacillales</taxon>
        <taxon>Enterococcaceae</taxon>
        <taxon>Enterococcus</taxon>
    </lineage>
</organism>
<proteinExistence type="inferred from homology"/>
<comment type="pathway">
    <text evidence="7">Purine metabolism; GMP biosynthesis; GMP from XMP (L-Gln route): step 1/1.</text>
</comment>
<keyword evidence="3 7" id="KW-0332">GMP biosynthesis</keyword>
<evidence type="ECO:0000256" key="8">
    <source>
        <dbReference type="PROSITE-ProRule" id="PRU00886"/>
    </source>
</evidence>
<dbReference type="CDD" id="cd01742">
    <property type="entry name" value="GATase1_GMP_Synthase"/>
    <property type="match status" value="1"/>
</dbReference>
<dbReference type="InterPro" id="IPR022955">
    <property type="entry name" value="GMP_synthase"/>
</dbReference>
<dbReference type="Pfam" id="PF00958">
    <property type="entry name" value="GMP_synt_C"/>
    <property type="match status" value="1"/>
</dbReference>
<keyword evidence="4 7" id="KW-0658">Purine biosynthesis</keyword>
<evidence type="ECO:0000256" key="4">
    <source>
        <dbReference type="ARBA" id="ARBA00022755"/>
    </source>
</evidence>
<evidence type="ECO:0000259" key="9">
    <source>
        <dbReference type="PROSITE" id="PS51553"/>
    </source>
</evidence>
<dbReference type="InterPro" id="IPR017926">
    <property type="entry name" value="GATASE"/>
</dbReference>
<dbReference type="PANTHER" id="PTHR11922">
    <property type="entry name" value="GMP SYNTHASE-RELATED"/>
    <property type="match status" value="1"/>
</dbReference>
<comment type="caution">
    <text evidence="10">The sequence shown here is derived from an EMBL/GenBank/DDBJ whole genome shotgun (WGS) entry which is preliminary data.</text>
</comment>
<feature type="active site" evidence="7">
    <location>
        <position position="178"/>
    </location>
</feature>
<feature type="binding site" evidence="8">
    <location>
        <begin position="232"/>
        <end position="238"/>
    </location>
    <ligand>
        <name>ATP</name>
        <dbReference type="ChEBI" id="CHEBI:30616"/>
    </ligand>
</feature>
<evidence type="ECO:0000256" key="5">
    <source>
        <dbReference type="ARBA" id="ARBA00022840"/>
    </source>
</evidence>
<dbReference type="CDD" id="cd01997">
    <property type="entry name" value="GMP_synthase_C"/>
    <property type="match status" value="1"/>
</dbReference>
<keyword evidence="1 7" id="KW-0436">Ligase</keyword>
<dbReference type="Pfam" id="PF02540">
    <property type="entry name" value="NAD_synthase"/>
    <property type="match status" value="1"/>
</dbReference>
<accession>A0ABS6TFX5</accession>
<dbReference type="InterPro" id="IPR025777">
    <property type="entry name" value="GMPS_ATP_PPase_dom"/>
</dbReference>
<dbReference type="InterPro" id="IPR001674">
    <property type="entry name" value="GMP_synth_C"/>
</dbReference>
<dbReference type="Proteomes" id="UP000774130">
    <property type="component" value="Unassembled WGS sequence"/>
</dbReference>
<protein>
    <recommendedName>
        <fullName evidence="7">GMP synthase [glutamine-hydrolyzing]</fullName>
        <ecNumber evidence="7">6.3.5.2</ecNumber>
    </recommendedName>
    <alternativeName>
        <fullName evidence="7">GMP synthetase</fullName>
    </alternativeName>
    <alternativeName>
        <fullName evidence="7">Glutamine amidotransferase</fullName>
    </alternativeName>
</protein>
<keyword evidence="11" id="KW-1185">Reference proteome</keyword>
<dbReference type="NCBIfam" id="TIGR00884">
    <property type="entry name" value="guaA_Cterm"/>
    <property type="match status" value="1"/>
</dbReference>
<dbReference type="RefSeq" id="WP_218327045.1">
    <property type="nucleotide sequence ID" value="NZ_JAHUZB010000006.1"/>
</dbReference>
<dbReference type="PROSITE" id="PS51273">
    <property type="entry name" value="GATASE_TYPE_1"/>
    <property type="match status" value="1"/>
</dbReference>
<keyword evidence="2 7" id="KW-0547">Nucleotide-binding</keyword>
<evidence type="ECO:0000313" key="11">
    <source>
        <dbReference type="Proteomes" id="UP000774130"/>
    </source>
</evidence>
<dbReference type="GO" id="GO:0003922">
    <property type="term" value="F:GMP synthase (glutamine-hydrolyzing) activity"/>
    <property type="evidence" value="ECO:0007669"/>
    <property type="project" value="UniProtKB-EC"/>
</dbReference>
<comment type="catalytic activity">
    <reaction evidence="7">
        <text>XMP + L-glutamine + ATP + H2O = GMP + L-glutamate + AMP + diphosphate + 2 H(+)</text>
        <dbReference type="Rhea" id="RHEA:11680"/>
        <dbReference type="ChEBI" id="CHEBI:15377"/>
        <dbReference type="ChEBI" id="CHEBI:15378"/>
        <dbReference type="ChEBI" id="CHEBI:29985"/>
        <dbReference type="ChEBI" id="CHEBI:30616"/>
        <dbReference type="ChEBI" id="CHEBI:33019"/>
        <dbReference type="ChEBI" id="CHEBI:57464"/>
        <dbReference type="ChEBI" id="CHEBI:58115"/>
        <dbReference type="ChEBI" id="CHEBI:58359"/>
        <dbReference type="ChEBI" id="CHEBI:456215"/>
        <dbReference type="EC" id="6.3.5.2"/>
    </reaction>
</comment>
<gene>
    <name evidence="7 10" type="primary">guaA</name>
    <name evidence="10" type="ORF">KUA55_14190</name>
</gene>
<evidence type="ECO:0000256" key="1">
    <source>
        <dbReference type="ARBA" id="ARBA00022598"/>
    </source>
</evidence>
<dbReference type="InterPro" id="IPR004739">
    <property type="entry name" value="GMP_synth_GATase"/>
</dbReference>
<dbReference type="InterPro" id="IPR022310">
    <property type="entry name" value="NAD/GMP_synthase"/>
</dbReference>
<evidence type="ECO:0000256" key="6">
    <source>
        <dbReference type="ARBA" id="ARBA00022962"/>
    </source>
</evidence>
<evidence type="ECO:0000313" key="10">
    <source>
        <dbReference type="EMBL" id="MBV7391835.1"/>
    </source>
</evidence>
<dbReference type="PROSITE" id="PS51553">
    <property type="entry name" value="GMPS_ATP_PPASE"/>
    <property type="match status" value="1"/>
</dbReference>